<dbReference type="InterPro" id="IPR045886">
    <property type="entry name" value="ThiF/MoeB/HesA"/>
</dbReference>
<accession>A0ABV1AL14</accession>
<keyword evidence="3" id="KW-1185">Reference proteome</keyword>
<sequence>MYDAYSRMEILLGQKGVNRLSTAKIAVFGLGGAGSYTVEALARCGVGSLTLVDHEAITVTDINRQLYALQPTIGHKKVQIAKERVHNIDEDILVHTYETYYNEDTMGLFDLKAYDYIVDAMDTVSSKILLIEQAQKYQVPVISCLDMGNKLNPSSLEIMDISRVAADPAVKKMRAELRRKGVRRLKVLCSREHSRRGFEFRRNKENIERNIHGSISFVPGVAGLMAAGEVVRDILSEKHKK</sequence>
<name>A0ABV1AL14_9FIRM</name>
<protein>
    <submittedName>
        <fullName evidence="2">tRNA threonylcarbamoyladenosine dehydratase</fullName>
    </submittedName>
</protein>
<dbReference type="PANTHER" id="PTHR43267">
    <property type="entry name" value="TRNA THREONYLCARBAMOYLADENOSINE DEHYDRATASE"/>
    <property type="match status" value="1"/>
</dbReference>
<dbReference type="InterPro" id="IPR000594">
    <property type="entry name" value="ThiF_NAD_FAD-bd"/>
</dbReference>
<dbReference type="RefSeq" id="WP_118698071.1">
    <property type="nucleotide sequence ID" value="NZ_JBBMEI010000021.1"/>
</dbReference>
<gene>
    <name evidence="2" type="ORF">WMO75_08305</name>
</gene>
<dbReference type="SUPFAM" id="SSF69572">
    <property type="entry name" value="Activating enzymes of the ubiquitin-like proteins"/>
    <property type="match status" value="1"/>
</dbReference>
<dbReference type="Pfam" id="PF00899">
    <property type="entry name" value="ThiF"/>
    <property type="match status" value="1"/>
</dbReference>
<dbReference type="PANTHER" id="PTHR43267:SF1">
    <property type="entry name" value="TRNA THREONYLCARBAMOYLADENOSINE DEHYDRATASE"/>
    <property type="match status" value="1"/>
</dbReference>
<dbReference type="Proteomes" id="UP001446032">
    <property type="component" value="Unassembled WGS sequence"/>
</dbReference>
<evidence type="ECO:0000259" key="1">
    <source>
        <dbReference type="Pfam" id="PF00899"/>
    </source>
</evidence>
<dbReference type="EMBL" id="JBBMEI010000021">
    <property type="protein sequence ID" value="MEQ2358333.1"/>
    <property type="molecule type" value="Genomic_DNA"/>
</dbReference>
<feature type="domain" description="THIF-type NAD/FAD binding fold" evidence="1">
    <location>
        <begin position="7"/>
        <end position="237"/>
    </location>
</feature>
<dbReference type="InterPro" id="IPR035985">
    <property type="entry name" value="Ubiquitin-activating_enz"/>
</dbReference>
<evidence type="ECO:0000313" key="2">
    <source>
        <dbReference type="EMBL" id="MEQ2358333.1"/>
    </source>
</evidence>
<reference evidence="2 3" key="1">
    <citation type="submission" date="2024-03" db="EMBL/GenBank/DDBJ databases">
        <title>Human intestinal bacterial collection.</title>
        <authorList>
            <person name="Pauvert C."/>
            <person name="Hitch T.C.A."/>
            <person name="Clavel T."/>
        </authorList>
    </citation>
    <scope>NUCLEOTIDE SEQUENCE [LARGE SCALE GENOMIC DNA]</scope>
    <source>
        <strain evidence="2 3">CLA-AA-H95</strain>
    </source>
</reference>
<dbReference type="CDD" id="cd00755">
    <property type="entry name" value="YgdL_like"/>
    <property type="match status" value="1"/>
</dbReference>
<dbReference type="Gene3D" id="3.40.50.720">
    <property type="entry name" value="NAD(P)-binding Rossmann-like Domain"/>
    <property type="match status" value="1"/>
</dbReference>
<organism evidence="2 3">
    <name type="scientific">Blautia intestinihominis</name>
    <dbReference type="NCBI Taxonomy" id="3133152"/>
    <lineage>
        <taxon>Bacteria</taxon>
        <taxon>Bacillati</taxon>
        <taxon>Bacillota</taxon>
        <taxon>Clostridia</taxon>
        <taxon>Lachnospirales</taxon>
        <taxon>Lachnospiraceae</taxon>
        <taxon>Blautia</taxon>
    </lineage>
</organism>
<comment type="caution">
    <text evidence="2">The sequence shown here is derived from an EMBL/GenBank/DDBJ whole genome shotgun (WGS) entry which is preliminary data.</text>
</comment>
<evidence type="ECO:0000313" key="3">
    <source>
        <dbReference type="Proteomes" id="UP001446032"/>
    </source>
</evidence>
<proteinExistence type="predicted"/>